<dbReference type="Proteomes" id="UP000549882">
    <property type="component" value="Unassembled WGS sequence"/>
</dbReference>
<dbReference type="AlphaFoldDB" id="A0A7W8XQK0"/>
<dbReference type="RefSeq" id="WP_181316111.1">
    <property type="nucleotide sequence ID" value="NZ_JACHBI010000004.1"/>
</dbReference>
<keyword evidence="2" id="KW-1185">Reference proteome</keyword>
<sequence>MAEFIASAAALTLLGTTFYVLGHAVRMREKEMRRVALEAVVLEFKPRPQQPRNSSRQ</sequence>
<name>A0A7W8XQK0_9HYPH</name>
<dbReference type="EMBL" id="JACHBI010000004">
    <property type="protein sequence ID" value="MBB5573763.1"/>
    <property type="molecule type" value="Genomic_DNA"/>
</dbReference>
<evidence type="ECO:0000313" key="2">
    <source>
        <dbReference type="Proteomes" id="UP000549882"/>
    </source>
</evidence>
<reference evidence="1 2" key="1">
    <citation type="submission" date="2020-08" db="EMBL/GenBank/DDBJ databases">
        <title>Genomic Encyclopedia of Type Strains, Phase IV (KMG-V): Genome sequencing to study the core and pangenomes of soil and plant-associated prokaryotes.</title>
        <authorList>
            <person name="Whitman W."/>
        </authorList>
    </citation>
    <scope>NUCLEOTIDE SEQUENCE [LARGE SCALE GENOMIC DNA]</scope>
    <source>
        <strain evidence="1 2">SEMIA 4064</strain>
    </source>
</reference>
<proteinExistence type="predicted"/>
<comment type="caution">
    <text evidence="1">The sequence shown here is derived from an EMBL/GenBank/DDBJ whole genome shotgun (WGS) entry which is preliminary data.</text>
</comment>
<protein>
    <submittedName>
        <fullName evidence="1">Uncharacterized protein</fullName>
    </submittedName>
</protein>
<organism evidence="1 2">
    <name type="scientific">Rhizobium paranaense</name>
    <dbReference type="NCBI Taxonomy" id="1650438"/>
    <lineage>
        <taxon>Bacteria</taxon>
        <taxon>Pseudomonadati</taxon>
        <taxon>Pseudomonadota</taxon>
        <taxon>Alphaproteobacteria</taxon>
        <taxon>Hyphomicrobiales</taxon>
        <taxon>Rhizobiaceae</taxon>
        <taxon>Rhizobium/Agrobacterium group</taxon>
        <taxon>Rhizobium</taxon>
    </lineage>
</organism>
<accession>A0A7W8XQK0</accession>
<gene>
    <name evidence="1" type="ORF">GGD50_002385</name>
</gene>
<evidence type="ECO:0000313" key="1">
    <source>
        <dbReference type="EMBL" id="MBB5573763.1"/>
    </source>
</evidence>